<organism evidence="7 8">
    <name type="scientific">Aneurinibacillus soli</name>
    <dbReference type="NCBI Taxonomy" id="1500254"/>
    <lineage>
        <taxon>Bacteria</taxon>
        <taxon>Bacillati</taxon>
        <taxon>Bacillota</taxon>
        <taxon>Bacilli</taxon>
        <taxon>Bacillales</taxon>
        <taxon>Paenibacillaceae</taxon>
        <taxon>Aneurinibacillus group</taxon>
        <taxon>Aneurinibacillus</taxon>
    </lineage>
</organism>
<dbReference type="Pfam" id="PF04002">
    <property type="entry name" value="RadC"/>
    <property type="match status" value="1"/>
</dbReference>
<dbReference type="SUPFAM" id="SSF102712">
    <property type="entry name" value="JAB1/MPN domain"/>
    <property type="match status" value="1"/>
</dbReference>
<dbReference type="InterPro" id="IPR025657">
    <property type="entry name" value="RadC_JAB"/>
</dbReference>
<evidence type="ECO:0000256" key="5">
    <source>
        <dbReference type="ARBA" id="ARBA00022833"/>
    </source>
</evidence>
<dbReference type="Gene3D" id="3.40.140.10">
    <property type="entry name" value="Cytidine Deaminase, domain 2"/>
    <property type="match status" value="1"/>
</dbReference>
<evidence type="ECO:0000256" key="4">
    <source>
        <dbReference type="ARBA" id="ARBA00022801"/>
    </source>
</evidence>
<reference evidence="7 8" key="1">
    <citation type="submission" date="2015-12" db="EMBL/GenBank/DDBJ databases">
        <title>Genome sequence of Aneurinibacillus soli.</title>
        <authorList>
            <person name="Lee J.S."/>
            <person name="Lee K.C."/>
            <person name="Kim K.K."/>
            <person name="Lee B.W."/>
        </authorList>
    </citation>
    <scope>NUCLEOTIDE SEQUENCE [LARGE SCALE GENOMIC DNA]</scope>
    <source>
        <strain evidence="7 8">CB4</strain>
    </source>
</reference>
<keyword evidence="2" id="KW-0645">Protease</keyword>
<dbReference type="EMBL" id="AP017312">
    <property type="protein sequence ID" value="BAU28127.1"/>
    <property type="molecule type" value="Genomic_DNA"/>
</dbReference>
<evidence type="ECO:0000313" key="7">
    <source>
        <dbReference type="EMBL" id="BAU28127.1"/>
    </source>
</evidence>
<dbReference type="GO" id="GO:0006508">
    <property type="term" value="P:proteolysis"/>
    <property type="evidence" value="ECO:0007669"/>
    <property type="project" value="UniProtKB-KW"/>
</dbReference>
<accession>A0A0U5B413</accession>
<dbReference type="GO" id="GO:0046872">
    <property type="term" value="F:metal ion binding"/>
    <property type="evidence" value="ECO:0007669"/>
    <property type="project" value="UniProtKB-KW"/>
</dbReference>
<evidence type="ECO:0000256" key="6">
    <source>
        <dbReference type="ARBA" id="ARBA00023049"/>
    </source>
</evidence>
<sequence>MKRINVFSVELIRDKAALYDIESKKVTSPDAAYRAIEEIFSLSSKPNEHFGMFSLNTKNEIIGAHLIFSGSVNSSVVHPREVFQRALLNNATSVVVFHNHPSGDPGPSREDLDVTRRLQEAGKVLGIELLDHIIIGDGRHYSLKSKGHMN</sequence>
<dbReference type="RefSeq" id="WP_231955977.1">
    <property type="nucleotide sequence ID" value="NZ_AP017312.1"/>
</dbReference>
<gene>
    <name evidence="7" type="ORF">CB4_02301</name>
</gene>
<evidence type="ECO:0000313" key="8">
    <source>
        <dbReference type="Proteomes" id="UP000217696"/>
    </source>
</evidence>
<proteinExistence type="inferred from homology"/>
<dbReference type="KEGG" id="asoc:CB4_02301"/>
<dbReference type="GO" id="GO:0008237">
    <property type="term" value="F:metallopeptidase activity"/>
    <property type="evidence" value="ECO:0007669"/>
    <property type="project" value="UniProtKB-KW"/>
</dbReference>
<protein>
    <submittedName>
        <fullName evidence="7">Uncharacterized protein</fullName>
    </submittedName>
</protein>
<evidence type="ECO:0000256" key="1">
    <source>
        <dbReference type="ARBA" id="ARBA00010243"/>
    </source>
</evidence>
<name>A0A0U5B413_9BACL</name>
<comment type="similarity">
    <text evidence="1">Belongs to the UPF0758 family.</text>
</comment>
<evidence type="ECO:0000256" key="3">
    <source>
        <dbReference type="ARBA" id="ARBA00022723"/>
    </source>
</evidence>
<keyword evidence="3" id="KW-0479">Metal-binding</keyword>
<dbReference type="PANTHER" id="PTHR30471:SF3">
    <property type="entry name" value="UPF0758 PROTEIN YEES-RELATED"/>
    <property type="match status" value="1"/>
</dbReference>
<dbReference type="CDD" id="cd08071">
    <property type="entry name" value="MPN_DUF2466"/>
    <property type="match status" value="1"/>
</dbReference>
<dbReference type="PROSITE" id="PS01302">
    <property type="entry name" value="UPF0758"/>
    <property type="match status" value="1"/>
</dbReference>
<dbReference type="InterPro" id="IPR037518">
    <property type="entry name" value="MPN"/>
</dbReference>
<dbReference type="PANTHER" id="PTHR30471">
    <property type="entry name" value="DNA REPAIR PROTEIN RADC"/>
    <property type="match status" value="1"/>
</dbReference>
<dbReference type="AlphaFoldDB" id="A0A0U5B413"/>
<dbReference type="InterPro" id="IPR020891">
    <property type="entry name" value="UPF0758_CS"/>
</dbReference>
<evidence type="ECO:0000256" key="2">
    <source>
        <dbReference type="ARBA" id="ARBA00022670"/>
    </source>
</evidence>
<dbReference type="PROSITE" id="PS50249">
    <property type="entry name" value="MPN"/>
    <property type="match status" value="1"/>
</dbReference>
<keyword evidence="6" id="KW-0482">Metalloprotease</keyword>
<dbReference type="NCBIfam" id="TIGR00608">
    <property type="entry name" value="radc"/>
    <property type="match status" value="1"/>
</dbReference>
<dbReference type="InterPro" id="IPR001405">
    <property type="entry name" value="UPF0758"/>
</dbReference>
<keyword evidence="8" id="KW-1185">Reference proteome</keyword>
<dbReference type="Proteomes" id="UP000217696">
    <property type="component" value="Chromosome"/>
</dbReference>
<keyword evidence="4" id="KW-0378">Hydrolase</keyword>
<keyword evidence="5" id="KW-0862">Zinc</keyword>